<dbReference type="AlphaFoldDB" id="A0A6J4KST5"/>
<evidence type="ECO:0000313" key="1">
    <source>
        <dbReference type="EMBL" id="CAA9313259.1"/>
    </source>
</evidence>
<proteinExistence type="predicted"/>
<evidence type="ECO:0008006" key="2">
    <source>
        <dbReference type="Google" id="ProtNLM"/>
    </source>
</evidence>
<dbReference type="EMBL" id="CADCTW010000079">
    <property type="protein sequence ID" value="CAA9313259.1"/>
    <property type="molecule type" value="Genomic_DNA"/>
</dbReference>
<name>A0A6J4KST5_9BACT</name>
<gene>
    <name evidence="1" type="ORF">AVDCRST_MAG68-1372</name>
</gene>
<protein>
    <recommendedName>
        <fullName evidence="2">WYL domain-containing protein</fullName>
    </recommendedName>
</protein>
<reference evidence="1" key="1">
    <citation type="submission" date="2020-02" db="EMBL/GenBank/DDBJ databases">
        <authorList>
            <person name="Meier V. D."/>
        </authorList>
    </citation>
    <scope>NUCLEOTIDE SEQUENCE</scope>
    <source>
        <strain evidence="1">AVDCRST_MAG68</strain>
    </source>
</reference>
<sequence>MNDVERAFVEAGKSLRLVWLTEPSGRYRIVEPYLVFVSSRGKRLLHCFQIGGYSSGGMLRGWKNPEAASFTGAQVVDQQFIPRVDYNPFNEEMFPDVVFATATRDGKVREPTAK</sequence>
<accession>A0A6J4KST5</accession>
<organism evidence="1">
    <name type="scientific">uncultured Gemmatimonadota bacterium</name>
    <dbReference type="NCBI Taxonomy" id="203437"/>
    <lineage>
        <taxon>Bacteria</taxon>
        <taxon>Pseudomonadati</taxon>
        <taxon>Gemmatimonadota</taxon>
        <taxon>environmental samples</taxon>
    </lineage>
</organism>